<dbReference type="PANTHER" id="PTHR43772:SF2">
    <property type="entry name" value="PUTATIVE (AFU_ORTHOLOGUE AFUA_2G04480)-RELATED"/>
    <property type="match status" value="1"/>
</dbReference>
<dbReference type="InterPro" id="IPR052176">
    <property type="entry name" value="Glycosyl_Hydrlase_43_Enz"/>
</dbReference>
<keyword evidence="6 7" id="KW-0326">Glycosidase</keyword>
<keyword evidence="10" id="KW-1185">Reference proteome</keyword>
<feature type="domain" description="CBM6" evidence="8">
    <location>
        <begin position="325"/>
        <end position="449"/>
    </location>
</feature>
<evidence type="ECO:0000256" key="1">
    <source>
        <dbReference type="ARBA" id="ARBA00009865"/>
    </source>
</evidence>
<dbReference type="PANTHER" id="PTHR43772">
    <property type="entry name" value="ENDO-1,4-BETA-XYLANASE"/>
    <property type="match status" value="1"/>
</dbReference>
<accession>A0ABP7WTB4</accession>
<dbReference type="InterPro" id="IPR006710">
    <property type="entry name" value="Glyco_hydro_43"/>
</dbReference>
<keyword evidence="2" id="KW-0858">Xylan degradation</keyword>
<evidence type="ECO:0000313" key="9">
    <source>
        <dbReference type="EMBL" id="GAA4094938.1"/>
    </source>
</evidence>
<dbReference type="PROSITE" id="PS51175">
    <property type="entry name" value="CBM6"/>
    <property type="match status" value="1"/>
</dbReference>
<dbReference type="InterPro" id="IPR005084">
    <property type="entry name" value="CBM6"/>
</dbReference>
<dbReference type="InterPro" id="IPR008979">
    <property type="entry name" value="Galactose-bd-like_sf"/>
</dbReference>
<proteinExistence type="inferred from homology"/>
<dbReference type="SUPFAM" id="SSF75005">
    <property type="entry name" value="Arabinanase/levansucrase/invertase"/>
    <property type="match status" value="1"/>
</dbReference>
<evidence type="ECO:0000256" key="6">
    <source>
        <dbReference type="ARBA" id="ARBA00023295"/>
    </source>
</evidence>
<keyword evidence="3" id="KW-0732">Signal</keyword>
<dbReference type="Pfam" id="PF04616">
    <property type="entry name" value="Glyco_hydro_43"/>
    <property type="match status" value="1"/>
</dbReference>
<evidence type="ECO:0000259" key="8">
    <source>
        <dbReference type="PROSITE" id="PS51175"/>
    </source>
</evidence>
<protein>
    <recommendedName>
        <fullName evidence="8">CBM6 domain-containing protein</fullName>
    </recommendedName>
</protein>
<dbReference type="Pfam" id="PF03422">
    <property type="entry name" value="CBM_6"/>
    <property type="match status" value="1"/>
</dbReference>
<dbReference type="Proteomes" id="UP001500392">
    <property type="component" value="Unassembled WGS sequence"/>
</dbReference>
<keyword evidence="4 7" id="KW-0378">Hydrolase</keyword>
<evidence type="ECO:0000256" key="2">
    <source>
        <dbReference type="ARBA" id="ARBA00022651"/>
    </source>
</evidence>
<dbReference type="CDD" id="cd04084">
    <property type="entry name" value="CBM6_xylanase-like"/>
    <property type="match status" value="1"/>
</dbReference>
<organism evidence="9 10">
    <name type="scientific">Zhongshania borealis</name>
    <dbReference type="NCBI Taxonomy" id="889488"/>
    <lineage>
        <taxon>Bacteria</taxon>
        <taxon>Pseudomonadati</taxon>
        <taxon>Pseudomonadota</taxon>
        <taxon>Gammaproteobacteria</taxon>
        <taxon>Cellvibrionales</taxon>
        <taxon>Spongiibacteraceae</taxon>
        <taxon>Zhongshania</taxon>
    </lineage>
</organism>
<evidence type="ECO:0000256" key="7">
    <source>
        <dbReference type="RuleBase" id="RU361187"/>
    </source>
</evidence>
<comment type="similarity">
    <text evidence="1 7">Belongs to the glycosyl hydrolase 43 family.</text>
</comment>
<sequence length="453" mass="50649">MDDLNTMPHTTNIFTKKVNIGLLAILIMSSMDVSALENGNPLVNHIYTADPSAHVFENRVYIYPSHDEDDAMRYTMKDYHVLSSADLLTWEDHGIALSVDNVPWASQKMWAPDCVYKDGTYYFYFPAKDKDNNFRIGVATSDSPAGPFTAEPSYIQGSDEIDPAVFIDDDGQAYLYWGGKSVKVAKLDASMKKINGEILKLKGVDYFYEAAWMHKYQTTYYLSYSTGKFLPDTNDHLIAYATADSPTGPFSYQGIVNGDVSGITNHHSIVEYKGQWYLFYHNSDLSGGNNTRRSVAADYLHFNDDGSIRPVIQTELGIGRYNGRSTIEAENYSETNNTKKRENFNDDGLHVVFDNNDKIIFNNIDFDNLSFNHVQLKVTSETDTGTVMVRTKTGTLLAEITIPKTEGIGKWKTVGGKIGPLTGTNDISFSYVDASATDSVLRLDSILFTKDTD</sequence>
<dbReference type="Gene3D" id="2.60.120.260">
    <property type="entry name" value="Galactose-binding domain-like"/>
    <property type="match status" value="1"/>
</dbReference>
<comment type="caution">
    <text evidence="9">The sequence shown here is derived from an EMBL/GenBank/DDBJ whole genome shotgun (WGS) entry which is preliminary data.</text>
</comment>
<keyword evidence="5" id="KW-0119">Carbohydrate metabolism</keyword>
<dbReference type="SMART" id="SM00606">
    <property type="entry name" value="CBD_IV"/>
    <property type="match status" value="1"/>
</dbReference>
<dbReference type="SUPFAM" id="SSF49785">
    <property type="entry name" value="Galactose-binding domain-like"/>
    <property type="match status" value="1"/>
</dbReference>
<reference evidence="10" key="1">
    <citation type="journal article" date="2019" name="Int. J. Syst. Evol. Microbiol.">
        <title>The Global Catalogue of Microorganisms (GCM) 10K type strain sequencing project: providing services to taxonomists for standard genome sequencing and annotation.</title>
        <authorList>
            <consortium name="The Broad Institute Genomics Platform"/>
            <consortium name="The Broad Institute Genome Sequencing Center for Infectious Disease"/>
            <person name="Wu L."/>
            <person name="Ma J."/>
        </authorList>
    </citation>
    <scope>NUCLEOTIDE SEQUENCE [LARGE SCALE GENOMIC DNA]</scope>
    <source>
        <strain evidence="10">JCM 17304</strain>
    </source>
</reference>
<dbReference type="RefSeq" id="WP_344935071.1">
    <property type="nucleotide sequence ID" value="NZ_BAABDM010000003.1"/>
</dbReference>
<dbReference type="InterPro" id="IPR023296">
    <property type="entry name" value="Glyco_hydro_beta-prop_sf"/>
</dbReference>
<evidence type="ECO:0000256" key="5">
    <source>
        <dbReference type="ARBA" id="ARBA00023277"/>
    </source>
</evidence>
<keyword evidence="2" id="KW-0624">Polysaccharide degradation</keyword>
<dbReference type="EMBL" id="BAABDM010000003">
    <property type="protein sequence ID" value="GAA4094938.1"/>
    <property type="molecule type" value="Genomic_DNA"/>
</dbReference>
<name>A0ABP7WTB4_9GAMM</name>
<dbReference type="Gene3D" id="2.115.10.20">
    <property type="entry name" value="Glycosyl hydrolase domain, family 43"/>
    <property type="match status" value="1"/>
</dbReference>
<evidence type="ECO:0000256" key="4">
    <source>
        <dbReference type="ARBA" id="ARBA00022801"/>
    </source>
</evidence>
<evidence type="ECO:0000313" key="10">
    <source>
        <dbReference type="Proteomes" id="UP001500392"/>
    </source>
</evidence>
<gene>
    <name evidence="9" type="ORF">GCM10022414_18760</name>
</gene>
<dbReference type="InterPro" id="IPR006584">
    <property type="entry name" value="Cellulose-bd_IV"/>
</dbReference>
<evidence type="ECO:0000256" key="3">
    <source>
        <dbReference type="ARBA" id="ARBA00022729"/>
    </source>
</evidence>